<evidence type="ECO:0000313" key="4">
    <source>
        <dbReference type="Proteomes" id="UP000193240"/>
    </source>
</evidence>
<dbReference type="GO" id="GO:0005737">
    <property type="term" value="C:cytoplasm"/>
    <property type="evidence" value="ECO:0007669"/>
    <property type="project" value="TreeGrafter"/>
</dbReference>
<dbReference type="GO" id="GO:0005524">
    <property type="term" value="F:ATP binding"/>
    <property type="evidence" value="ECO:0007669"/>
    <property type="project" value="InterPro"/>
</dbReference>
<feature type="domain" description="Protein kinase" evidence="2">
    <location>
        <begin position="303"/>
        <end position="602"/>
    </location>
</feature>
<dbReference type="Pfam" id="PF00069">
    <property type="entry name" value="Pkinase"/>
    <property type="match status" value="1"/>
</dbReference>
<evidence type="ECO:0000256" key="1">
    <source>
        <dbReference type="SAM" id="MobiDB-lite"/>
    </source>
</evidence>
<feature type="region of interest" description="Disordered" evidence="1">
    <location>
        <begin position="37"/>
        <end position="56"/>
    </location>
</feature>
<name>A0A1Y2LQD8_EPING</name>
<dbReference type="Gene3D" id="1.10.510.10">
    <property type="entry name" value="Transferase(Phosphotransferase) domain 1"/>
    <property type="match status" value="1"/>
</dbReference>
<dbReference type="InterPro" id="IPR008271">
    <property type="entry name" value="Ser/Thr_kinase_AS"/>
</dbReference>
<feature type="compositionally biased region" description="Polar residues" evidence="1">
    <location>
        <begin position="9"/>
        <end position="20"/>
    </location>
</feature>
<dbReference type="Proteomes" id="UP000193240">
    <property type="component" value="Unassembled WGS sequence"/>
</dbReference>
<evidence type="ECO:0000259" key="2">
    <source>
        <dbReference type="PROSITE" id="PS50011"/>
    </source>
</evidence>
<dbReference type="PANTHER" id="PTHR44167">
    <property type="entry name" value="OVARIAN-SPECIFIC SERINE/THREONINE-PROTEIN KINASE LOK-RELATED"/>
    <property type="match status" value="1"/>
</dbReference>
<organism evidence="3 4">
    <name type="scientific">Epicoccum nigrum</name>
    <name type="common">Soil fungus</name>
    <name type="synonym">Epicoccum purpurascens</name>
    <dbReference type="NCBI Taxonomy" id="105696"/>
    <lineage>
        <taxon>Eukaryota</taxon>
        <taxon>Fungi</taxon>
        <taxon>Dikarya</taxon>
        <taxon>Ascomycota</taxon>
        <taxon>Pezizomycotina</taxon>
        <taxon>Dothideomycetes</taxon>
        <taxon>Pleosporomycetidae</taxon>
        <taxon>Pleosporales</taxon>
        <taxon>Pleosporineae</taxon>
        <taxon>Didymellaceae</taxon>
        <taxon>Epicoccum</taxon>
    </lineage>
</organism>
<proteinExistence type="predicted"/>
<gene>
    <name evidence="3" type="ORF">B5807_08301</name>
</gene>
<dbReference type="InterPro" id="IPR000719">
    <property type="entry name" value="Prot_kinase_dom"/>
</dbReference>
<sequence length="621" mass="69548">MMRLDNLQHAASPQQENVLSTDEGVNMFHESDVDRANEDFENESSNSESDNSDLAELPSSFNVFGKSVPSAGFFTPSSAQPHNASYTLNAMRSAISSFETRQSFATAQSSLASYVTASNSPRRRWAGLTQPTDEVSVGKTTTLRFSSHVVAQQKLRDLVDAIERRLLRRTTFPFGRPQDDIFLRKGCILSTLSSYLLQESPLTSLEPTIEGVTEDIRTFWSGLEGGVVKLDVEVEVYKFALDIGYLKHLVPSDMFADGHMSTSEWLTYLRSRGILPYEAQALNWSGRGQHAEYSSVEEPLIPLVAGKVLGYSTTAVVQSVRCQRIQLARKTLQCNRKFTKEMAITEVEHPQRAQHRHVVRVVGTYTLRKSLAILLYPAAKWNLDEFLDELSDQGPPSNRFAHVLQTFFGCLTNAILFIHNCSIKHMDIKPKNILIHVVRGRYQVSIADFGIARAYASAEESNTDSPTSFTPIYAAPEVVEQSLRGFPADIFSLGCVFLEILVVLSSTHRLNHRVALSEVRHGKSYEANLEFIRSWFDAHTSEFVDAVRGRGRESKVQIEKLVTTFRLMLDCNPDSRPPAWSLRESFDHFSCGSCGDGPEPFVAADEESIDMSIDYNGERKC</sequence>
<accession>A0A1Y2LQD8</accession>
<dbReference type="GO" id="GO:0044773">
    <property type="term" value="P:mitotic DNA damage checkpoint signaling"/>
    <property type="evidence" value="ECO:0007669"/>
    <property type="project" value="TreeGrafter"/>
</dbReference>
<dbReference type="SMART" id="SM00220">
    <property type="entry name" value="S_TKc"/>
    <property type="match status" value="1"/>
</dbReference>
<feature type="region of interest" description="Disordered" evidence="1">
    <location>
        <begin position="1"/>
        <end position="21"/>
    </location>
</feature>
<dbReference type="STRING" id="105696.A0A1Y2LQD8"/>
<reference evidence="3 4" key="1">
    <citation type="journal article" date="2017" name="Genome Announc.">
        <title>Genome sequence of the saprophytic ascomycete Epicoccum nigrum ICMP 19927 strain isolated from New Zealand.</title>
        <authorList>
            <person name="Fokin M."/>
            <person name="Fleetwood D."/>
            <person name="Weir B.S."/>
            <person name="Villas-Boas S.G."/>
        </authorList>
    </citation>
    <scope>NUCLEOTIDE SEQUENCE [LARGE SCALE GENOMIC DNA]</scope>
    <source>
        <strain evidence="3 4">ICMP 19927</strain>
    </source>
</reference>
<dbReference type="PANTHER" id="PTHR44167:SF24">
    <property type="entry name" value="SERINE_THREONINE-PROTEIN KINASE CHK2"/>
    <property type="match status" value="1"/>
</dbReference>
<dbReference type="SUPFAM" id="SSF56112">
    <property type="entry name" value="Protein kinase-like (PK-like)"/>
    <property type="match status" value="1"/>
</dbReference>
<dbReference type="GO" id="GO:0004674">
    <property type="term" value="F:protein serine/threonine kinase activity"/>
    <property type="evidence" value="ECO:0007669"/>
    <property type="project" value="TreeGrafter"/>
</dbReference>
<dbReference type="GO" id="GO:0005634">
    <property type="term" value="C:nucleus"/>
    <property type="evidence" value="ECO:0007669"/>
    <property type="project" value="TreeGrafter"/>
</dbReference>
<evidence type="ECO:0000313" key="3">
    <source>
        <dbReference type="EMBL" id="OSS46025.1"/>
    </source>
</evidence>
<dbReference type="EMBL" id="KZ107852">
    <property type="protein sequence ID" value="OSS46025.1"/>
    <property type="molecule type" value="Genomic_DNA"/>
</dbReference>
<dbReference type="InterPro" id="IPR011009">
    <property type="entry name" value="Kinase-like_dom_sf"/>
</dbReference>
<dbReference type="CDD" id="cd00180">
    <property type="entry name" value="PKc"/>
    <property type="match status" value="1"/>
</dbReference>
<dbReference type="InParanoid" id="A0A1Y2LQD8"/>
<dbReference type="PROSITE" id="PS00108">
    <property type="entry name" value="PROTEIN_KINASE_ST"/>
    <property type="match status" value="1"/>
</dbReference>
<keyword evidence="4" id="KW-1185">Reference proteome</keyword>
<dbReference type="AlphaFoldDB" id="A0A1Y2LQD8"/>
<dbReference type="PROSITE" id="PS50011">
    <property type="entry name" value="PROTEIN_KINASE_DOM"/>
    <property type="match status" value="1"/>
</dbReference>
<protein>
    <recommendedName>
        <fullName evidence="2">Protein kinase domain-containing protein</fullName>
    </recommendedName>
</protein>